<evidence type="ECO:0000256" key="2">
    <source>
        <dbReference type="ARBA" id="ARBA00009772"/>
    </source>
</evidence>
<dbReference type="GO" id="GO:0006605">
    <property type="term" value="P:protein targeting"/>
    <property type="evidence" value="ECO:0007669"/>
    <property type="project" value="UniProtKB-UniRule"/>
</dbReference>
<dbReference type="PANTHER" id="PTHR30065">
    <property type="entry name" value="FLAGELLAR BIOSYNTHETIC PROTEIN FLIR"/>
    <property type="match status" value="1"/>
</dbReference>
<keyword evidence="5 10" id="KW-0812">Transmembrane</keyword>
<keyword evidence="4 10" id="KW-1003">Cell membrane</keyword>
<keyword evidence="11" id="KW-0282">Flagellum</keyword>
<evidence type="ECO:0000256" key="6">
    <source>
        <dbReference type="ARBA" id="ARBA00022989"/>
    </source>
</evidence>
<dbReference type="RefSeq" id="WP_007128740.1">
    <property type="nucleotide sequence ID" value="NZ_AGIP01000002.1"/>
</dbReference>
<dbReference type="Proteomes" id="UP000003891">
    <property type="component" value="Unassembled WGS sequence"/>
</dbReference>
<feature type="transmembrane region" description="Helical" evidence="10">
    <location>
        <begin position="73"/>
        <end position="97"/>
    </location>
</feature>
<feature type="transmembrane region" description="Helical" evidence="10">
    <location>
        <begin position="35"/>
        <end position="53"/>
    </location>
</feature>
<dbReference type="PANTHER" id="PTHR30065:SF1">
    <property type="entry name" value="SURFACE PRESENTATION OF ANTIGENS PROTEIN SPAR"/>
    <property type="match status" value="1"/>
</dbReference>
<evidence type="ECO:0000256" key="7">
    <source>
        <dbReference type="ARBA" id="ARBA00023136"/>
    </source>
</evidence>
<feature type="transmembrane region" description="Helical" evidence="10">
    <location>
        <begin position="6"/>
        <end position="28"/>
    </location>
</feature>
<feature type="transmembrane region" description="Helical" evidence="10">
    <location>
        <begin position="125"/>
        <end position="142"/>
    </location>
</feature>
<accession>G4HBN4</accession>
<evidence type="ECO:0000256" key="3">
    <source>
        <dbReference type="ARBA" id="ARBA00021717"/>
    </source>
</evidence>
<dbReference type="STRING" id="743719.PaelaDRAFT_1567"/>
<dbReference type="PRINTS" id="PR00953">
    <property type="entry name" value="TYPE3IMRPROT"/>
</dbReference>
<evidence type="ECO:0000256" key="8">
    <source>
        <dbReference type="ARBA" id="ARBA00023143"/>
    </source>
</evidence>
<evidence type="ECO:0000256" key="9">
    <source>
        <dbReference type="NCBIfam" id="TIGR01400"/>
    </source>
</evidence>
<keyword evidence="6 10" id="KW-1133">Transmembrane helix</keyword>
<dbReference type="GeneID" id="95405639"/>
<name>G4HBN4_9BACL</name>
<gene>
    <name evidence="11" type="ORF">PaelaDRAFT_1567</name>
</gene>
<dbReference type="EMBL" id="AGIP01000002">
    <property type="protein sequence ID" value="EHB67343.1"/>
    <property type="molecule type" value="Genomic_DNA"/>
</dbReference>
<sequence>MEWLQQSIPVFMLVFCRITSFFVIAPVFTSRGIPTSFKIGFSFLLTVIVYLTFGIGETVPQDLSYALLIVQEVLVGLLLGFTAYLIMAVVQTAGALIDIQIGFSMANVIDPFTGASMPLIGNFKYYLALLVFLGMNGHHYLLDAIMYSYDWVPITGNVFSKILDGSVTDILVRTFAHSFMLALQMAAPLVAALFLTDVGLGFLARTAPQFNVFVIGIILKILVGLVLLMLLMPGLVSLFDHLFAQMFEALRQLLGVLHEGTAQGG</sequence>
<evidence type="ECO:0000256" key="4">
    <source>
        <dbReference type="ARBA" id="ARBA00022475"/>
    </source>
</evidence>
<dbReference type="InterPro" id="IPR002010">
    <property type="entry name" value="T3SS_IM_R"/>
</dbReference>
<protein>
    <recommendedName>
        <fullName evidence="3 9">Flagellar biosynthetic protein FliR</fullName>
    </recommendedName>
</protein>
<keyword evidence="11" id="KW-0966">Cell projection</keyword>
<reference evidence="11 12" key="1">
    <citation type="submission" date="2011-09" db="EMBL/GenBank/DDBJ databases">
        <title>The draft genome of Paenibacillus lactis 154.</title>
        <authorList>
            <consortium name="US DOE Joint Genome Institute (JGI-PGF)"/>
            <person name="Lucas S."/>
            <person name="Han J."/>
            <person name="Lapidus A."/>
            <person name="Cheng J.-F."/>
            <person name="Goodwin L."/>
            <person name="Pitluck S."/>
            <person name="Peters L."/>
            <person name="Land M.L."/>
            <person name="Hauser L."/>
            <person name="Siebers A."/>
            <person name="Thelen M."/>
            <person name="Hugenholtz P."/>
            <person name="Allgaier M."/>
            <person name="Woyke T.J."/>
        </authorList>
    </citation>
    <scope>NUCLEOTIDE SEQUENCE [LARGE SCALE GENOMIC DNA]</scope>
    <source>
        <strain evidence="11 12">154</strain>
    </source>
</reference>
<comment type="subcellular location">
    <subcellularLocation>
        <location evidence="10">Cell membrane</location>
        <topology evidence="10">Multi-pass membrane protein</topology>
    </subcellularLocation>
    <subcellularLocation>
        <location evidence="10">Bacterial flagellum basal body</location>
    </subcellularLocation>
</comment>
<organism evidence="11 12">
    <name type="scientific">Paenibacillus lactis 154</name>
    <dbReference type="NCBI Taxonomy" id="743719"/>
    <lineage>
        <taxon>Bacteria</taxon>
        <taxon>Bacillati</taxon>
        <taxon>Bacillota</taxon>
        <taxon>Bacilli</taxon>
        <taxon>Bacillales</taxon>
        <taxon>Paenibacillaceae</taxon>
        <taxon>Paenibacillus</taxon>
    </lineage>
</organism>
<dbReference type="GO" id="GO:0009425">
    <property type="term" value="C:bacterial-type flagellum basal body"/>
    <property type="evidence" value="ECO:0007669"/>
    <property type="project" value="UniProtKB-SubCell"/>
</dbReference>
<dbReference type="Pfam" id="PF01311">
    <property type="entry name" value="Bac_export_1"/>
    <property type="match status" value="1"/>
</dbReference>
<evidence type="ECO:0000256" key="1">
    <source>
        <dbReference type="ARBA" id="ARBA00002578"/>
    </source>
</evidence>
<dbReference type="AlphaFoldDB" id="G4HBN4"/>
<dbReference type="GO" id="GO:0044780">
    <property type="term" value="P:bacterial-type flagellum assembly"/>
    <property type="evidence" value="ECO:0007669"/>
    <property type="project" value="UniProtKB-UniRule"/>
</dbReference>
<keyword evidence="7 10" id="KW-0472">Membrane</keyword>
<dbReference type="PATRIC" id="fig|743719.3.peg.1579"/>
<dbReference type="NCBIfam" id="TIGR01400">
    <property type="entry name" value="fliR"/>
    <property type="match status" value="1"/>
</dbReference>
<comment type="function">
    <text evidence="1 10">Role in flagellar biosynthesis.</text>
</comment>
<evidence type="ECO:0000313" key="11">
    <source>
        <dbReference type="EMBL" id="EHB67343.1"/>
    </source>
</evidence>
<evidence type="ECO:0000313" key="12">
    <source>
        <dbReference type="Proteomes" id="UP000003891"/>
    </source>
</evidence>
<feature type="transmembrane region" description="Helical" evidence="10">
    <location>
        <begin position="181"/>
        <end position="203"/>
    </location>
</feature>
<comment type="similarity">
    <text evidence="2 10">Belongs to the FliR/MopE/SpaR family.</text>
</comment>
<evidence type="ECO:0000256" key="10">
    <source>
        <dbReference type="RuleBase" id="RU362071"/>
    </source>
</evidence>
<dbReference type="GO" id="GO:0005886">
    <property type="term" value="C:plasma membrane"/>
    <property type="evidence" value="ECO:0007669"/>
    <property type="project" value="UniProtKB-SubCell"/>
</dbReference>
<dbReference type="OrthoDB" id="9807748at2"/>
<keyword evidence="8 10" id="KW-0975">Bacterial flagellum</keyword>
<dbReference type="InterPro" id="IPR006303">
    <property type="entry name" value="FliR"/>
</dbReference>
<keyword evidence="11" id="KW-0969">Cilium</keyword>
<dbReference type="eggNOG" id="COG1684">
    <property type="taxonomic scope" value="Bacteria"/>
</dbReference>
<evidence type="ECO:0000256" key="5">
    <source>
        <dbReference type="ARBA" id="ARBA00022692"/>
    </source>
</evidence>
<proteinExistence type="inferred from homology"/>
<feature type="transmembrane region" description="Helical" evidence="10">
    <location>
        <begin position="210"/>
        <end position="232"/>
    </location>
</feature>